<evidence type="ECO:0000259" key="1">
    <source>
        <dbReference type="Pfam" id="PF12706"/>
    </source>
</evidence>
<sequence>MPYGMHFRYLEPTCFAGLLDDPVLWVKVRPWGRALLFDCGQLHHLAKRVLKSVAALFVSHAHMDHFMGFDTLVRHVLVSPRVFDIFGPPGLADKIEHKLSAYDWNLHEAFWCTFQVHEVYPDRTCRWLFPGSRQFRRAFTDCVPREDAIVFENRWVKVEARQADHRIPVLVFRVTEQPAFALDSKRVLQANVVPGPWIEALKQQFYRGLLGKAPLTVSKTVGSCNRSMVIKDTRQFYESVIKRSVSPSIGYMTDIGYTGGNANQVIDLLKGVQLLVGECAFLADHKEKARQSYHLCTLDMNRLLDKIRPGCYLPVHLSKSCGARYRELYRELQPPAGTRLLHLPLRLLKRPLLPCEVPMDCQGEC</sequence>
<dbReference type="OrthoDB" id="9800940at2"/>
<dbReference type="AlphaFoldDB" id="Q3A330"/>
<dbReference type="Proteomes" id="UP000002534">
    <property type="component" value="Chromosome"/>
</dbReference>
<dbReference type="PANTHER" id="PTHR46018">
    <property type="entry name" value="ZINC PHOSPHODIESTERASE ELAC PROTEIN 1"/>
    <property type="match status" value="1"/>
</dbReference>
<organism evidence="2 3">
    <name type="scientific">Syntrophotalea carbinolica (strain DSM 2380 / NBRC 103641 / GraBd1)</name>
    <name type="common">Pelobacter carbinolicus</name>
    <dbReference type="NCBI Taxonomy" id="338963"/>
    <lineage>
        <taxon>Bacteria</taxon>
        <taxon>Pseudomonadati</taxon>
        <taxon>Thermodesulfobacteriota</taxon>
        <taxon>Desulfuromonadia</taxon>
        <taxon>Desulfuromonadales</taxon>
        <taxon>Syntrophotaleaceae</taxon>
        <taxon>Syntrophotalea</taxon>
    </lineage>
</organism>
<dbReference type="PANTHER" id="PTHR46018:SF7">
    <property type="entry name" value="RIBONUCLEASE Z"/>
    <property type="match status" value="1"/>
</dbReference>
<feature type="domain" description="Metallo-beta-lactamase" evidence="1">
    <location>
        <begin position="46"/>
        <end position="126"/>
    </location>
</feature>
<reference evidence="3" key="1">
    <citation type="submission" date="2005-10" db="EMBL/GenBank/DDBJ databases">
        <title>Complete sequence of Pelobacter carbinolicus DSM 2380.</title>
        <authorList>
            <person name="Copeland A."/>
            <person name="Lucas S."/>
            <person name="Lapidus A."/>
            <person name="Barry K."/>
            <person name="Detter J.C."/>
            <person name="Glavina T."/>
            <person name="Hammon N."/>
            <person name="Israni S."/>
            <person name="Pitluck S."/>
            <person name="Chertkov O."/>
            <person name="Schmutz J."/>
            <person name="Larimer F."/>
            <person name="Land M."/>
            <person name="Kyrpides N."/>
            <person name="Ivanova N."/>
            <person name="Richardson P."/>
        </authorList>
    </citation>
    <scope>NUCLEOTIDE SEQUENCE [LARGE SCALE GENOMIC DNA]</scope>
    <source>
        <strain evidence="3">DSM 2380 / NBRC 103641 / GraBd1</strain>
    </source>
</reference>
<name>Q3A330_SYNC1</name>
<reference evidence="2 3" key="2">
    <citation type="journal article" date="2012" name="BMC Genomics">
        <title>The genome of Pelobacter carbinolicus reveals surprising metabolic capabilities and physiological features.</title>
        <authorList>
            <person name="Aklujkar M."/>
            <person name="Haveman S.A."/>
            <person name="Didonato R.Jr."/>
            <person name="Chertkov O."/>
            <person name="Han C.S."/>
            <person name="Land M.L."/>
            <person name="Brown P."/>
            <person name="Lovley D.R."/>
        </authorList>
    </citation>
    <scope>NUCLEOTIDE SEQUENCE [LARGE SCALE GENOMIC DNA]</scope>
    <source>
        <strain evidence="3">DSM 2380 / NBRC 103641 / GraBd1</strain>
    </source>
</reference>
<dbReference type="GO" id="GO:0042781">
    <property type="term" value="F:3'-tRNA processing endoribonuclease activity"/>
    <property type="evidence" value="ECO:0007669"/>
    <property type="project" value="TreeGrafter"/>
</dbReference>
<keyword evidence="2" id="KW-0378">Hydrolase</keyword>
<gene>
    <name evidence="2" type="ordered locus">Pcar_1986</name>
</gene>
<dbReference type="eggNOG" id="COG1234">
    <property type="taxonomic scope" value="Bacteria"/>
</dbReference>
<protein>
    <submittedName>
        <fullName evidence="2">Ribonuclease Z-related hydrolase</fullName>
    </submittedName>
</protein>
<dbReference type="InterPro" id="IPR036866">
    <property type="entry name" value="RibonucZ/Hydroxyglut_hydro"/>
</dbReference>
<dbReference type="EMBL" id="CP000142">
    <property type="protein sequence ID" value="ABA89227.1"/>
    <property type="molecule type" value="Genomic_DNA"/>
</dbReference>
<keyword evidence="3" id="KW-1185">Reference proteome</keyword>
<evidence type="ECO:0000313" key="3">
    <source>
        <dbReference type="Proteomes" id="UP000002534"/>
    </source>
</evidence>
<accession>Q3A330</accession>
<proteinExistence type="predicted"/>
<evidence type="ECO:0000313" key="2">
    <source>
        <dbReference type="EMBL" id="ABA89227.1"/>
    </source>
</evidence>
<dbReference type="Pfam" id="PF12706">
    <property type="entry name" value="Lactamase_B_2"/>
    <property type="match status" value="1"/>
</dbReference>
<dbReference type="InterPro" id="IPR001279">
    <property type="entry name" value="Metallo-B-lactamas"/>
</dbReference>
<dbReference type="Gene3D" id="3.60.15.10">
    <property type="entry name" value="Ribonuclease Z/Hydroxyacylglutathione hydrolase-like"/>
    <property type="match status" value="1"/>
</dbReference>
<dbReference type="KEGG" id="pca:Pcar_1986"/>
<dbReference type="HOGENOM" id="CLU_823444_0_0_7"/>
<dbReference type="STRING" id="338963.Pcar_1986"/>
<dbReference type="SUPFAM" id="SSF56281">
    <property type="entry name" value="Metallo-hydrolase/oxidoreductase"/>
    <property type="match status" value="1"/>
</dbReference>
<dbReference type="RefSeq" id="WP_011341736.1">
    <property type="nucleotide sequence ID" value="NC_007498.2"/>
</dbReference>
<dbReference type="NCBIfam" id="NF002558">
    <property type="entry name" value="PRK02126.1"/>
    <property type="match status" value="1"/>
</dbReference>